<evidence type="ECO:0000313" key="1">
    <source>
        <dbReference type="EMBL" id="CAB3994901.1"/>
    </source>
</evidence>
<comment type="caution">
    <text evidence="1">The sequence shown here is derived from an EMBL/GenBank/DDBJ whole genome shotgun (WGS) entry which is preliminary data.</text>
</comment>
<organism evidence="1 2">
    <name type="scientific">Paramuricea clavata</name>
    <name type="common">Red gorgonian</name>
    <name type="synonym">Violescent sea-whip</name>
    <dbReference type="NCBI Taxonomy" id="317549"/>
    <lineage>
        <taxon>Eukaryota</taxon>
        <taxon>Metazoa</taxon>
        <taxon>Cnidaria</taxon>
        <taxon>Anthozoa</taxon>
        <taxon>Octocorallia</taxon>
        <taxon>Malacalcyonacea</taxon>
        <taxon>Plexauridae</taxon>
        <taxon>Paramuricea</taxon>
    </lineage>
</organism>
<proteinExistence type="predicted"/>
<dbReference type="AlphaFoldDB" id="A0A6S7HH77"/>
<dbReference type="GO" id="GO:0031085">
    <property type="term" value="C:BLOC-3 complex"/>
    <property type="evidence" value="ECO:0007669"/>
    <property type="project" value="TreeGrafter"/>
</dbReference>
<reference evidence="1" key="1">
    <citation type="submission" date="2020-04" db="EMBL/GenBank/DDBJ databases">
        <authorList>
            <person name="Alioto T."/>
            <person name="Alioto T."/>
            <person name="Gomez Garrido J."/>
        </authorList>
    </citation>
    <scope>NUCLEOTIDE SEQUENCE</scope>
    <source>
        <strain evidence="1">A484AB</strain>
    </source>
</reference>
<dbReference type="PANTHER" id="PTHR12761">
    <property type="entry name" value="HERMANSKY-PUDLAK SYNDROME PROTEIN 1"/>
    <property type="match status" value="1"/>
</dbReference>
<dbReference type="GO" id="GO:0005085">
    <property type="term" value="F:guanyl-nucleotide exchange factor activity"/>
    <property type="evidence" value="ECO:0007669"/>
    <property type="project" value="TreeGrafter"/>
</dbReference>
<dbReference type="Proteomes" id="UP001152795">
    <property type="component" value="Unassembled WGS sequence"/>
</dbReference>
<dbReference type="InterPro" id="IPR026053">
    <property type="entry name" value="HPS1"/>
</dbReference>
<name>A0A6S7HH77_PARCT</name>
<protein>
    <submittedName>
        <fullName evidence="1">Uncharacterized protein</fullName>
    </submittedName>
</protein>
<dbReference type="EMBL" id="CACRXK020002561">
    <property type="protein sequence ID" value="CAB3994901.1"/>
    <property type="molecule type" value="Genomic_DNA"/>
</dbReference>
<sequence length="174" mass="19995">MDFLQVKRAELAKEMCGLVCILSALIEDKAETKDMANIMERMEQHMRKITEGLKAKSTQVKEKNVEIYVNALRQKWEKVKSNDLLNHLQKKQRLMPGKLEGALVDMSRSLQTLFGAAYCAGDTVKGPSISIHHAKALYRIQEMVQKELKDYKGFLSVKGERNVTMTRYPFFSHM</sequence>
<gene>
    <name evidence="1" type="ORF">PACLA_8A014291</name>
</gene>
<accession>A0A6S7HH77</accession>
<dbReference type="PANTHER" id="PTHR12761:SF1">
    <property type="entry name" value="BLOC-3 COMPLEX MEMBER HPS1"/>
    <property type="match status" value="1"/>
</dbReference>
<keyword evidence="2" id="KW-1185">Reference proteome</keyword>
<evidence type="ECO:0000313" key="2">
    <source>
        <dbReference type="Proteomes" id="UP001152795"/>
    </source>
</evidence>